<proteinExistence type="inferred from homology"/>
<sequence length="156" mass="16400">MTPAVKQLEKAGIAFTLAEYPHDPRSPAYGEEAAQALGLSVDEVFKTLLARLDDGRLVVAIVPVSSQLDLKALARAAGARKARMAEGEEAQRATGYVLGGISPLGQKRRLPTFLDASVEALASIHVSGGRRGLEICLAPADLLRLTCGRLAALARG</sequence>
<evidence type="ECO:0000313" key="7">
    <source>
        <dbReference type="Proteomes" id="UP000448235"/>
    </source>
</evidence>
<name>A0A7X4W172_9GAMM</name>
<dbReference type="GO" id="GO:0016829">
    <property type="term" value="F:lyase activity"/>
    <property type="evidence" value="ECO:0007669"/>
    <property type="project" value="UniProtKB-KW"/>
</dbReference>
<dbReference type="SUPFAM" id="SSF55826">
    <property type="entry name" value="YbaK/ProRS associated domain"/>
    <property type="match status" value="1"/>
</dbReference>
<evidence type="ECO:0000256" key="2">
    <source>
        <dbReference type="ARBA" id="ARBA00022917"/>
    </source>
</evidence>
<gene>
    <name evidence="6" type="primary">ybaK</name>
    <name evidence="6" type="ORF">GRB80_13805</name>
</gene>
<dbReference type="Proteomes" id="UP000448235">
    <property type="component" value="Unassembled WGS sequence"/>
</dbReference>
<keyword evidence="3 4" id="KW-0456">Lyase</keyword>
<dbReference type="CDD" id="cd00002">
    <property type="entry name" value="YbaK_deacylase"/>
    <property type="match status" value="1"/>
</dbReference>
<keyword evidence="2 4" id="KW-0648">Protein biosynthesis</keyword>
<dbReference type="PANTHER" id="PTHR30411:SF0">
    <property type="entry name" value="CYS-TRNA(PRO)_CYS-TRNA(CYS) DEACYLASE YBAK"/>
    <property type="match status" value="1"/>
</dbReference>
<keyword evidence="7" id="KW-1185">Reference proteome</keyword>
<evidence type="ECO:0000259" key="5">
    <source>
        <dbReference type="Pfam" id="PF04073"/>
    </source>
</evidence>
<dbReference type="RefSeq" id="WP_161423949.1">
    <property type="nucleotide sequence ID" value="NZ_JARWMY010000001.1"/>
</dbReference>
<comment type="similarity">
    <text evidence="1 4">Belongs to the prolyl-tRNA editing family. YbaK/EbsC subfamily.</text>
</comment>
<dbReference type="GO" id="GO:0002161">
    <property type="term" value="F:aminoacyl-tRNA deacylase activity"/>
    <property type="evidence" value="ECO:0007669"/>
    <property type="project" value="InterPro"/>
</dbReference>
<accession>A0A7X4W172</accession>
<dbReference type="EC" id="4.2.-.-" evidence="4"/>
<evidence type="ECO:0000313" key="6">
    <source>
        <dbReference type="EMBL" id="NAW13917.1"/>
    </source>
</evidence>
<evidence type="ECO:0000256" key="3">
    <source>
        <dbReference type="ARBA" id="ARBA00023239"/>
    </source>
</evidence>
<dbReference type="GO" id="GO:0006412">
    <property type="term" value="P:translation"/>
    <property type="evidence" value="ECO:0007669"/>
    <property type="project" value="UniProtKB-KW"/>
</dbReference>
<comment type="caution">
    <text evidence="6">The sequence shown here is derived from an EMBL/GenBank/DDBJ whole genome shotgun (WGS) entry which is preliminary data.</text>
</comment>
<dbReference type="PANTHER" id="PTHR30411">
    <property type="entry name" value="CYTOPLASMIC PROTEIN"/>
    <property type="match status" value="1"/>
</dbReference>
<dbReference type="Gene3D" id="3.90.960.10">
    <property type="entry name" value="YbaK/aminoacyl-tRNA synthetase-associated domain"/>
    <property type="match status" value="1"/>
</dbReference>
<dbReference type="Pfam" id="PF04073">
    <property type="entry name" value="tRNA_edit"/>
    <property type="match status" value="1"/>
</dbReference>
<feature type="domain" description="YbaK/aminoacyl-tRNA synthetase-associated" evidence="5">
    <location>
        <begin position="31"/>
        <end position="145"/>
    </location>
</feature>
<dbReference type="InterPro" id="IPR007214">
    <property type="entry name" value="YbaK/aa-tRNA-synth-assoc-dom"/>
</dbReference>
<organism evidence="6 7">
    <name type="scientific">Halomonas icarae</name>
    <dbReference type="NCBI Taxonomy" id="2691040"/>
    <lineage>
        <taxon>Bacteria</taxon>
        <taxon>Pseudomonadati</taxon>
        <taxon>Pseudomonadota</taxon>
        <taxon>Gammaproteobacteria</taxon>
        <taxon>Oceanospirillales</taxon>
        <taxon>Halomonadaceae</taxon>
        <taxon>Halomonas</taxon>
    </lineage>
</organism>
<dbReference type="EMBL" id="WUTS01000001">
    <property type="protein sequence ID" value="NAW13917.1"/>
    <property type="molecule type" value="Genomic_DNA"/>
</dbReference>
<evidence type="ECO:0000256" key="1">
    <source>
        <dbReference type="ARBA" id="ARBA00009798"/>
    </source>
</evidence>
<dbReference type="InterPro" id="IPR004369">
    <property type="entry name" value="Prolyl-tRNA_editing_YbaK/EbsC"/>
</dbReference>
<protein>
    <recommendedName>
        <fullName evidence="4">Cys-tRNA(Pro)/Cys-tRNA(Cys) deacylase</fullName>
        <ecNumber evidence="4">4.2.-.-</ecNumber>
    </recommendedName>
</protein>
<dbReference type="InterPro" id="IPR036754">
    <property type="entry name" value="YbaK/aa-tRNA-synt-asso_dom_sf"/>
</dbReference>
<evidence type="ECO:0000256" key="4">
    <source>
        <dbReference type="PIRNR" id="PIRNR006181"/>
    </source>
</evidence>
<reference evidence="6 7" key="1">
    <citation type="submission" date="2019-12" db="EMBL/GenBank/DDBJ databases">
        <title>Draft genome sequencing of Halomonas icarensis D1-1.</title>
        <authorList>
            <person name="Pandiyan K."/>
            <person name="Kushwaha P."/>
            <person name="Gowdham M."/>
            <person name="Chakdar H."/>
            <person name="Singh A."/>
            <person name="Kumar M."/>
            <person name="Saxena A.K."/>
        </authorList>
    </citation>
    <scope>NUCLEOTIDE SEQUENCE [LARGE SCALE GENOMIC DNA]</scope>
    <source>
        <strain evidence="6 7">D1-1</strain>
    </source>
</reference>
<dbReference type="PIRSF" id="PIRSF006181">
    <property type="entry name" value="EbsC_YbaK"/>
    <property type="match status" value="1"/>
</dbReference>
<dbReference type="NCBIfam" id="TIGR00011">
    <property type="entry name" value="YbaK_EbsC"/>
    <property type="match status" value="1"/>
</dbReference>
<dbReference type="AlphaFoldDB" id="A0A7X4W172"/>